<dbReference type="EMBL" id="AUWU02000007">
    <property type="protein sequence ID" value="KAH0570726.1"/>
    <property type="molecule type" value="Genomic_DNA"/>
</dbReference>
<proteinExistence type="predicted"/>
<dbReference type="VEuPathDB" id="GiardiaDB:SS50377_27012"/>
<dbReference type="Proteomes" id="UP000018208">
    <property type="component" value="Unassembled WGS sequence"/>
</dbReference>
<name>V6M2N9_9EUKA</name>
<gene>
    <name evidence="1" type="ORF">SS50377_12508</name>
    <name evidence="2" type="ORF">SS50377_27012</name>
</gene>
<protein>
    <submittedName>
        <fullName evidence="1">Uncharacterized protein</fullName>
    </submittedName>
</protein>
<evidence type="ECO:0000313" key="1">
    <source>
        <dbReference type="EMBL" id="EST47524.1"/>
    </source>
</evidence>
<dbReference type="AlphaFoldDB" id="V6M2N9"/>
<dbReference type="EMBL" id="KI546040">
    <property type="protein sequence ID" value="EST47524.1"/>
    <property type="molecule type" value="Genomic_DNA"/>
</dbReference>
<reference evidence="1 2" key="1">
    <citation type="journal article" date="2014" name="PLoS Genet.">
        <title>The Genome of Spironucleus salmonicida Highlights a Fish Pathogen Adapted to Fluctuating Environments.</title>
        <authorList>
            <person name="Xu F."/>
            <person name="Jerlstrom-Hultqvist J."/>
            <person name="Einarsson E."/>
            <person name="Astvaldsson A."/>
            <person name="Svard S.G."/>
            <person name="Andersson J.O."/>
        </authorList>
    </citation>
    <scope>NUCLEOTIDE SEQUENCE</scope>
    <source>
        <strain evidence="2">ATCC 50377</strain>
    </source>
</reference>
<keyword evidence="3" id="KW-1185">Reference proteome</keyword>
<evidence type="ECO:0000313" key="2">
    <source>
        <dbReference type="EMBL" id="KAH0570726.1"/>
    </source>
</evidence>
<evidence type="ECO:0000313" key="3">
    <source>
        <dbReference type="Proteomes" id="UP000018208"/>
    </source>
</evidence>
<sequence>MGQGLTQNVQTQVEFQHKTQDQQMVLIQANSKQNLILPNHINGKPIQPQLSTGFSQKKHRVQLTKEQKIAILIQQKINDADSSLNSNLRRAKSPFQNSTISKHLYCKDQLAEQQLKNIDTPNVVLPDSTIQSPVTIQNKSDQLKLSVVMEKQELQKADQTIIKVPLLQSRNLHDTSSQKVQYSELNSQILDQLRKFNTISKIDIYGDQGLKFADIHSEKGYENIDFQQMESRQLQRFRVTNE</sequence>
<reference evidence="2" key="2">
    <citation type="submission" date="2020-12" db="EMBL/GenBank/DDBJ databases">
        <title>New Spironucleus salmonicida genome in near-complete chromosomes.</title>
        <authorList>
            <person name="Xu F."/>
            <person name="Kurt Z."/>
            <person name="Jimenez-Gonzalez A."/>
            <person name="Astvaldsson A."/>
            <person name="Andersson J.O."/>
            <person name="Svard S.G."/>
        </authorList>
    </citation>
    <scope>NUCLEOTIDE SEQUENCE</scope>
    <source>
        <strain evidence="2">ATCC 50377</strain>
    </source>
</reference>
<organism evidence="1">
    <name type="scientific">Spironucleus salmonicida</name>
    <dbReference type="NCBI Taxonomy" id="348837"/>
    <lineage>
        <taxon>Eukaryota</taxon>
        <taxon>Metamonada</taxon>
        <taxon>Diplomonadida</taxon>
        <taxon>Hexamitidae</taxon>
        <taxon>Hexamitinae</taxon>
        <taxon>Spironucleus</taxon>
    </lineage>
</organism>
<accession>V6M2N9</accession>